<organism evidence="2 3">
    <name type="scientific">Panaeolus cyanescens</name>
    <dbReference type="NCBI Taxonomy" id="181874"/>
    <lineage>
        <taxon>Eukaryota</taxon>
        <taxon>Fungi</taxon>
        <taxon>Dikarya</taxon>
        <taxon>Basidiomycota</taxon>
        <taxon>Agaricomycotina</taxon>
        <taxon>Agaricomycetes</taxon>
        <taxon>Agaricomycetidae</taxon>
        <taxon>Agaricales</taxon>
        <taxon>Agaricineae</taxon>
        <taxon>Galeropsidaceae</taxon>
        <taxon>Panaeolus</taxon>
    </lineage>
</organism>
<dbReference type="SUPFAM" id="SSF58100">
    <property type="entry name" value="Bacterial hemolysins"/>
    <property type="match status" value="1"/>
</dbReference>
<evidence type="ECO:0000313" key="2">
    <source>
        <dbReference type="EMBL" id="PPR08018.1"/>
    </source>
</evidence>
<evidence type="ECO:0000256" key="1">
    <source>
        <dbReference type="SAM" id="Coils"/>
    </source>
</evidence>
<dbReference type="InParanoid" id="A0A409YYI4"/>
<protein>
    <submittedName>
        <fullName evidence="2">Uncharacterized protein</fullName>
    </submittedName>
</protein>
<reference evidence="2 3" key="1">
    <citation type="journal article" date="2018" name="Evol. Lett.">
        <title>Horizontal gene cluster transfer increased hallucinogenic mushroom diversity.</title>
        <authorList>
            <person name="Reynolds H.T."/>
            <person name="Vijayakumar V."/>
            <person name="Gluck-Thaler E."/>
            <person name="Korotkin H.B."/>
            <person name="Matheny P.B."/>
            <person name="Slot J.C."/>
        </authorList>
    </citation>
    <scope>NUCLEOTIDE SEQUENCE [LARGE SCALE GENOMIC DNA]</scope>
    <source>
        <strain evidence="2 3">2629</strain>
    </source>
</reference>
<keyword evidence="1" id="KW-0175">Coiled coil</keyword>
<dbReference type="AlphaFoldDB" id="A0A409YYI4"/>
<dbReference type="EMBL" id="NHTK01000187">
    <property type="protein sequence ID" value="PPR08018.1"/>
    <property type="molecule type" value="Genomic_DNA"/>
</dbReference>
<evidence type="ECO:0000313" key="3">
    <source>
        <dbReference type="Proteomes" id="UP000284842"/>
    </source>
</evidence>
<sequence>MTTSIIDVQKATRAEFTNYLQSEDFIARLSAQLTDPKVKVKAFQFMVNDATKLANMTISAVSKFQDAQSVLSSSNVAQDEGSRPWPDQWKDFLSSYKNTVSEMLALQSQGVVYFCGEQNISLKKTQIRIANKCFVAGHGLELGLKVLGKLDWAEEHFDQAKDLLNQFIEQFDTTALENDSALISQKFTDEGKSIEVFRDNFADFVSVMQKDNEDAEKRLKSDIESLNSQIAAANSDAAHWENVLKAFLSAAASAAWILGGIFSGTNIDGIKATIDAIYSNLEDLENQKQLVQEEIAQKQYMDQELDTAQRTLSRVKDDISSILKDLETFSQQWITIHHDIVVISTDMQNAADSATKRSLISRLQLMVPSVQALATGMFIYSVDVNAAGLF</sequence>
<dbReference type="Proteomes" id="UP000284842">
    <property type="component" value="Unassembled WGS sequence"/>
</dbReference>
<feature type="coiled-coil region" evidence="1">
    <location>
        <begin position="216"/>
        <end position="243"/>
    </location>
</feature>
<keyword evidence="3" id="KW-1185">Reference proteome</keyword>
<dbReference type="Gene3D" id="1.20.1170.10">
    <property type="match status" value="1"/>
</dbReference>
<proteinExistence type="predicted"/>
<comment type="caution">
    <text evidence="2">The sequence shown here is derived from an EMBL/GenBank/DDBJ whole genome shotgun (WGS) entry which is preliminary data.</text>
</comment>
<name>A0A409YYI4_9AGAR</name>
<accession>A0A409YYI4</accession>
<feature type="coiled-coil region" evidence="1">
    <location>
        <begin position="267"/>
        <end position="301"/>
    </location>
</feature>
<gene>
    <name evidence="2" type="ORF">CVT24_011079</name>
</gene>
<dbReference type="OrthoDB" id="3026155at2759"/>